<proteinExistence type="predicted"/>
<reference evidence="2" key="1">
    <citation type="journal article" date="2017" name="Cell">
        <title>Insights into land plant evolution garnered from the Marchantia polymorpha genome.</title>
        <authorList>
            <person name="Bowman J.L."/>
            <person name="Kohchi T."/>
            <person name="Yamato K.T."/>
            <person name="Jenkins J."/>
            <person name="Shu S."/>
            <person name="Ishizaki K."/>
            <person name="Yamaoka S."/>
            <person name="Nishihama R."/>
            <person name="Nakamura Y."/>
            <person name="Berger F."/>
            <person name="Adam C."/>
            <person name="Aki S.S."/>
            <person name="Althoff F."/>
            <person name="Araki T."/>
            <person name="Arteaga-Vazquez M.A."/>
            <person name="Balasubrmanian S."/>
            <person name="Barry K."/>
            <person name="Bauer D."/>
            <person name="Boehm C.R."/>
            <person name="Briginshaw L."/>
            <person name="Caballero-Perez J."/>
            <person name="Catarino B."/>
            <person name="Chen F."/>
            <person name="Chiyoda S."/>
            <person name="Chovatia M."/>
            <person name="Davies K.M."/>
            <person name="Delmans M."/>
            <person name="Demura T."/>
            <person name="Dierschke T."/>
            <person name="Dolan L."/>
            <person name="Dorantes-Acosta A.E."/>
            <person name="Eklund D.M."/>
            <person name="Florent S.N."/>
            <person name="Flores-Sandoval E."/>
            <person name="Fujiyama A."/>
            <person name="Fukuzawa H."/>
            <person name="Galik B."/>
            <person name="Grimanelli D."/>
            <person name="Grimwood J."/>
            <person name="Grossniklaus U."/>
            <person name="Hamada T."/>
            <person name="Haseloff J."/>
            <person name="Hetherington A.J."/>
            <person name="Higo A."/>
            <person name="Hirakawa Y."/>
            <person name="Hundley H.N."/>
            <person name="Ikeda Y."/>
            <person name="Inoue K."/>
            <person name="Inoue S.I."/>
            <person name="Ishida S."/>
            <person name="Jia Q."/>
            <person name="Kakita M."/>
            <person name="Kanazawa T."/>
            <person name="Kawai Y."/>
            <person name="Kawashima T."/>
            <person name="Kennedy M."/>
            <person name="Kinose K."/>
            <person name="Kinoshita T."/>
            <person name="Kohara Y."/>
            <person name="Koide E."/>
            <person name="Komatsu K."/>
            <person name="Kopischke S."/>
            <person name="Kubo M."/>
            <person name="Kyozuka J."/>
            <person name="Lagercrantz U."/>
            <person name="Lin S.S."/>
            <person name="Lindquist E."/>
            <person name="Lipzen A.M."/>
            <person name="Lu C.W."/>
            <person name="De Luna E."/>
            <person name="Martienssen R.A."/>
            <person name="Minamino N."/>
            <person name="Mizutani M."/>
            <person name="Mizutani M."/>
            <person name="Mochizuki N."/>
            <person name="Monte I."/>
            <person name="Mosher R."/>
            <person name="Nagasaki H."/>
            <person name="Nakagami H."/>
            <person name="Naramoto S."/>
            <person name="Nishitani K."/>
            <person name="Ohtani M."/>
            <person name="Okamoto T."/>
            <person name="Okumura M."/>
            <person name="Phillips J."/>
            <person name="Pollak B."/>
            <person name="Reinders A."/>
            <person name="Rovekamp M."/>
            <person name="Sano R."/>
            <person name="Sawa S."/>
            <person name="Schmid M.W."/>
            <person name="Shirakawa M."/>
            <person name="Solano R."/>
            <person name="Spunde A."/>
            <person name="Suetsugu N."/>
            <person name="Sugano S."/>
            <person name="Sugiyama A."/>
            <person name="Sun R."/>
            <person name="Suzuki Y."/>
            <person name="Takenaka M."/>
            <person name="Takezawa D."/>
            <person name="Tomogane H."/>
            <person name="Tsuzuki M."/>
            <person name="Ueda T."/>
            <person name="Umeda M."/>
            <person name="Ward J.M."/>
            <person name="Watanabe Y."/>
            <person name="Yazaki K."/>
            <person name="Yokoyama R."/>
            <person name="Yoshitake Y."/>
            <person name="Yotsui I."/>
            <person name="Zachgo S."/>
            <person name="Schmutz J."/>
        </authorList>
    </citation>
    <scope>NUCLEOTIDE SEQUENCE [LARGE SCALE GENOMIC DNA]</scope>
    <source>
        <strain evidence="2">Tak-1</strain>
    </source>
</reference>
<evidence type="ECO:0000313" key="1">
    <source>
        <dbReference type="EMBL" id="PTQ45316.1"/>
    </source>
</evidence>
<accession>A0A2R6XGT4</accession>
<sequence>MLHERPTFKALEPIVASMRSGREACRKHRASSLMNFRFRMPVTQVSLPSHDPGMNPPQPALDEALENVYTVCVVTPP</sequence>
<protein>
    <submittedName>
        <fullName evidence="1">Uncharacterized protein</fullName>
    </submittedName>
</protein>
<dbReference type="EMBL" id="KZ772687">
    <property type="protein sequence ID" value="PTQ45316.1"/>
    <property type="molecule type" value="Genomic_DNA"/>
</dbReference>
<keyword evidence="2" id="KW-1185">Reference proteome</keyword>
<evidence type="ECO:0000313" key="2">
    <source>
        <dbReference type="Proteomes" id="UP000244005"/>
    </source>
</evidence>
<gene>
    <name evidence="1" type="ORF">MARPO_0015s0114</name>
</gene>
<dbReference type="AlphaFoldDB" id="A0A2R6XGT4"/>
<name>A0A2R6XGT4_MARPO</name>
<dbReference type="Proteomes" id="UP000244005">
    <property type="component" value="Unassembled WGS sequence"/>
</dbReference>
<dbReference type="Gramene" id="Mp2g08290.1">
    <property type="protein sequence ID" value="Mp2g08290.1.cds1"/>
    <property type="gene ID" value="Mp2g08290"/>
</dbReference>
<organism evidence="1 2">
    <name type="scientific">Marchantia polymorpha</name>
    <name type="common">Common liverwort</name>
    <name type="synonym">Marchantia aquatica</name>
    <dbReference type="NCBI Taxonomy" id="3197"/>
    <lineage>
        <taxon>Eukaryota</taxon>
        <taxon>Viridiplantae</taxon>
        <taxon>Streptophyta</taxon>
        <taxon>Embryophyta</taxon>
        <taxon>Marchantiophyta</taxon>
        <taxon>Marchantiopsida</taxon>
        <taxon>Marchantiidae</taxon>
        <taxon>Marchantiales</taxon>
        <taxon>Marchantiaceae</taxon>
        <taxon>Marchantia</taxon>
    </lineage>
</organism>